<evidence type="ECO:0000259" key="9">
    <source>
        <dbReference type="SMART" id="SM00085"/>
    </source>
</evidence>
<feature type="disulfide bond" evidence="6">
    <location>
        <begin position="70"/>
        <end position="108"/>
    </location>
</feature>
<dbReference type="PRINTS" id="PR00389">
    <property type="entry name" value="PHPHLIPASEA2"/>
</dbReference>
<dbReference type="SMART" id="SM00085">
    <property type="entry name" value="PA2c"/>
    <property type="match status" value="1"/>
</dbReference>
<feature type="disulfide bond" evidence="6">
    <location>
        <begin position="69"/>
        <end position="142"/>
    </location>
</feature>
<dbReference type="PANTHER" id="PTHR11716">
    <property type="entry name" value="PHOSPHOLIPASE A2 FAMILY MEMBER"/>
    <property type="match status" value="1"/>
</dbReference>
<dbReference type="Proteomes" id="UP000694392">
    <property type="component" value="Unplaced"/>
</dbReference>
<feature type="domain" description="Phospholipase A2-like central" evidence="9">
    <location>
        <begin position="21"/>
        <end position="136"/>
    </location>
</feature>
<proteinExistence type="inferred from homology"/>
<evidence type="ECO:0000256" key="7">
    <source>
        <dbReference type="RuleBase" id="RU003654"/>
    </source>
</evidence>
<dbReference type="InterPro" id="IPR033113">
    <property type="entry name" value="PLA2_histidine"/>
</dbReference>
<comment type="cofactor">
    <cofactor evidence="5">
        <name>Ca(2+)</name>
        <dbReference type="ChEBI" id="CHEBI:29108"/>
    </cofactor>
    <text evidence="5">Binds 1 Ca(2+) ion per subunit.</text>
</comment>
<dbReference type="GO" id="GO:0047498">
    <property type="term" value="F:calcium-dependent phospholipase A2 activity"/>
    <property type="evidence" value="ECO:0007669"/>
    <property type="project" value="TreeGrafter"/>
</dbReference>
<evidence type="ECO:0000313" key="11">
    <source>
        <dbReference type="Proteomes" id="UP000694392"/>
    </source>
</evidence>
<dbReference type="InterPro" id="IPR033112">
    <property type="entry name" value="PLA2_Asp_AS"/>
</dbReference>
<dbReference type="SUPFAM" id="SSF48619">
    <property type="entry name" value="Phospholipase A2, PLA2"/>
    <property type="match status" value="1"/>
</dbReference>
<feature type="disulfide bond" evidence="6">
    <location>
        <begin position="63"/>
        <end position="115"/>
    </location>
</feature>
<feature type="disulfide bond" evidence="6">
    <location>
        <begin position="96"/>
        <end position="106"/>
    </location>
</feature>
<comment type="subcellular location">
    <subcellularLocation>
        <location evidence="1 8">Secreted</location>
    </subcellularLocation>
</comment>
<feature type="signal peptide" evidence="8">
    <location>
        <begin position="1"/>
        <end position="20"/>
    </location>
</feature>
<keyword evidence="2 8" id="KW-0964">Secreted</keyword>
<comment type="similarity">
    <text evidence="7">Belongs to the phospholipase A2 family.</text>
</comment>
<feature type="disulfide bond" evidence="6">
    <location>
        <begin position="78"/>
        <end position="101"/>
    </location>
</feature>
<dbReference type="FunFam" id="1.20.90.10:FF:000001">
    <property type="entry name" value="Basic phospholipase A2 homolog"/>
    <property type="match status" value="1"/>
</dbReference>
<feature type="active site" evidence="4">
    <location>
        <position position="67"/>
    </location>
</feature>
<protein>
    <recommendedName>
        <fullName evidence="8">Phospholipase A2</fullName>
        <ecNumber evidence="8">3.1.1.4</ecNumber>
    </recommendedName>
</protein>
<dbReference type="AlphaFoldDB" id="A0A8D0G2X5"/>
<dbReference type="OMA" id="NTITCED"/>
<dbReference type="GO" id="GO:0005509">
    <property type="term" value="F:calcium ion binding"/>
    <property type="evidence" value="ECO:0007669"/>
    <property type="project" value="InterPro"/>
</dbReference>
<keyword evidence="8" id="KW-0443">Lipid metabolism</keyword>
<evidence type="ECO:0000256" key="8">
    <source>
        <dbReference type="RuleBase" id="RU361236"/>
    </source>
</evidence>
<keyword evidence="8" id="KW-0378">Hydrolase</keyword>
<feature type="binding site" evidence="5">
    <location>
        <position position="68"/>
    </location>
    <ligand>
        <name>Ca(2+)</name>
        <dbReference type="ChEBI" id="CHEBI:29108"/>
    </ligand>
</feature>
<evidence type="ECO:0000256" key="2">
    <source>
        <dbReference type="ARBA" id="ARBA00022525"/>
    </source>
</evidence>
<sequence>MKILLALAVLLTFSILLAHGGLLEFRKMIKQVTEKHAFPSYTTYGCWCGLGGKGMPKDATDWCCQNHDCCYSQLNDKCSPKTGRYKFTYKDEVLACEGNGCEKQICECDKIAVLCMKRNLDTYNKSYRFYPNWKCSRSGPKC</sequence>
<dbReference type="GO" id="GO:0042130">
    <property type="term" value="P:negative regulation of T cell proliferation"/>
    <property type="evidence" value="ECO:0007669"/>
    <property type="project" value="TreeGrafter"/>
</dbReference>
<evidence type="ECO:0000256" key="3">
    <source>
        <dbReference type="ARBA" id="ARBA00023157"/>
    </source>
</evidence>
<feature type="chain" id="PRO_5034249976" description="Phospholipase A2" evidence="8">
    <location>
        <begin position="21"/>
        <end position="142"/>
    </location>
</feature>
<dbReference type="EC" id="3.1.1.4" evidence="8"/>
<dbReference type="InterPro" id="IPR016090">
    <property type="entry name" value="PLA2-like_dom"/>
</dbReference>
<keyword evidence="3 6" id="KW-1015">Disulfide bond</keyword>
<dbReference type="GO" id="GO:0050482">
    <property type="term" value="P:arachidonate secretion"/>
    <property type="evidence" value="ECO:0007669"/>
    <property type="project" value="InterPro"/>
</dbReference>
<feature type="active site" evidence="4">
    <location>
        <position position="109"/>
    </location>
</feature>
<dbReference type="GO" id="GO:0006644">
    <property type="term" value="P:phospholipid metabolic process"/>
    <property type="evidence" value="ECO:0007669"/>
    <property type="project" value="InterPro"/>
</dbReference>
<dbReference type="InterPro" id="IPR036444">
    <property type="entry name" value="PLipase_A2_dom_sf"/>
</dbReference>
<dbReference type="PROSITE" id="PS00119">
    <property type="entry name" value="PA2_ASP"/>
    <property type="match status" value="1"/>
</dbReference>
<dbReference type="GO" id="GO:0016042">
    <property type="term" value="P:lipid catabolic process"/>
    <property type="evidence" value="ECO:0007669"/>
    <property type="project" value="InterPro"/>
</dbReference>
<dbReference type="PROSITE" id="PS00118">
    <property type="entry name" value="PA2_HIS"/>
    <property type="match status" value="1"/>
</dbReference>
<evidence type="ECO:0000256" key="6">
    <source>
        <dbReference type="PIRSR" id="PIRSR601211-3"/>
    </source>
</evidence>
<keyword evidence="11" id="KW-1185">Reference proteome</keyword>
<keyword evidence="5 8" id="KW-0106">Calcium</keyword>
<feature type="binding site" evidence="5">
    <location>
        <position position="51"/>
    </location>
    <ligand>
        <name>Ca(2+)</name>
        <dbReference type="ChEBI" id="CHEBI:29108"/>
    </ligand>
</feature>
<dbReference type="CDD" id="cd00125">
    <property type="entry name" value="PLA2c"/>
    <property type="match status" value="1"/>
</dbReference>
<feature type="binding site" evidence="5">
    <location>
        <position position="49"/>
    </location>
    <ligand>
        <name>Ca(2+)</name>
        <dbReference type="ChEBI" id="CHEBI:29108"/>
    </ligand>
</feature>
<evidence type="ECO:0000256" key="5">
    <source>
        <dbReference type="PIRSR" id="PIRSR601211-2"/>
    </source>
</evidence>
<dbReference type="GeneTree" id="ENSGT00940000155096"/>
<keyword evidence="5" id="KW-0479">Metal-binding</keyword>
<evidence type="ECO:0000256" key="4">
    <source>
        <dbReference type="PIRSR" id="PIRSR601211-1"/>
    </source>
</evidence>
<name>A0A8D0G2X5_SPHPU</name>
<dbReference type="Ensembl" id="ENSSPUT00000001846.1">
    <property type="protein sequence ID" value="ENSSPUP00000001750.1"/>
    <property type="gene ID" value="ENSSPUG00000001349.1"/>
</dbReference>
<evidence type="ECO:0000313" key="10">
    <source>
        <dbReference type="Ensembl" id="ENSSPUP00000001750.1"/>
    </source>
</evidence>
<reference evidence="10" key="1">
    <citation type="submission" date="2025-08" db="UniProtKB">
        <authorList>
            <consortium name="Ensembl"/>
        </authorList>
    </citation>
    <scope>IDENTIFICATION</scope>
</reference>
<feature type="disulfide bond" evidence="6">
    <location>
        <begin position="46"/>
        <end position="135"/>
    </location>
</feature>
<dbReference type="PANTHER" id="PTHR11716:SF9">
    <property type="entry name" value="PHOSPHOLIPASE A2, MEMBRANE ASSOCIATED"/>
    <property type="match status" value="1"/>
</dbReference>
<dbReference type="GO" id="GO:0005543">
    <property type="term" value="F:phospholipid binding"/>
    <property type="evidence" value="ECO:0007669"/>
    <property type="project" value="TreeGrafter"/>
</dbReference>
<organism evidence="10 11">
    <name type="scientific">Sphenodon punctatus</name>
    <name type="common">Tuatara</name>
    <name type="synonym">Hatteria punctata</name>
    <dbReference type="NCBI Taxonomy" id="8508"/>
    <lineage>
        <taxon>Eukaryota</taxon>
        <taxon>Metazoa</taxon>
        <taxon>Chordata</taxon>
        <taxon>Craniata</taxon>
        <taxon>Vertebrata</taxon>
        <taxon>Euteleostomi</taxon>
        <taxon>Lepidosauria</taxon>
        <taxon>Sphenodontia</taxon>
        <taxon>Sphenodontidae</taxon>
        <taxon>Sphenodon</taxon>
    </lineage>
</organism>
<dbReference type="Gene3D" id="1.20.90.10">
    <property type="entry name" value="Phospholipase A2 domain"/>
    <property type="match status" value="1"/>
</dbReference>
<dbReference type="GO" id="GO:0005576">
    <property type="term" value="C:extracellular region"/>
    <property type="evidence" value="ECO:0007669"/>
    <property type="project" value="UniProtKB-SubCell"/>
</dbReference>
<evidence type="ECO:0000256" key="1">
    <source>
        <dbReference type="ARBA" id="ARBA00004613"/>
    </source>
</evidence>
<reference evidence="10" key="2">
    <citation type="submission" date="2025-09" db="UniProtKB">
        <authorList>
            <consortium name="Ensembl"/>
        </authorList>
    </citation>
    <scope>IDENTIFICATION</scope>
</reference>
<comment type="catalytic activity">
    <reaction evidence="8">
        <text>a 1,2-diacyl-sn-glycero-3-phosphocholine + H2O = a 1-acyl-sn-glycero-3-phosphocholine + a fatty acid + H(+)</text>
        <dbReference type="Rhea" id="RHEA:15801"/>
        <dbReference type="ChEBI" id="CHEBI:15377"/>
        <dbReference type="ChEBI" id="CHEBI:15378"/>
        <dbReference type="ChEBI" id="CHEBI:28868"/>
        <dbReference type="ChEBI" id="CHEBI:57643"/>
        <dbReference type="ChEBI" id="CHEBI:58168"/>
        <dbReference type="EC" id="3.1.1.4"/>
    </reaction>
</comment>
<dbReference type="Pfam" id="PF00068">
    <property type="entry name" value="Phospholip_A2_1"/>
    <property type="match status" value="1"/>
</dbReference>
<keyword evidence="8" id="KW-0732">Signal</keyword>
<dbReference type="InterPro" id="IPR001211">
    <property type="entry name" value="PLA2"/>
</dbReference>
<feature type="disulfide bond" evidence="6">
    <location>
        <begin position="48"/>
        <end position="64"/>
    </location>
</feature>
<accession>A0A8D0G2X5</accession>